<dbReference type="Proteomes" id="UP000176915">
    <property type="component" value="Unassembled WGS sequence"/>
</dbReference>
<comment type="caution">
    <text evidence="3">The sequence shown here is derived from an EMBL/GenBank/DDBJ whole genome shotgun (WGS) entry which is preliminary data.</text>
</comment>
<name>A0A1F5SV76_9BACT</name>
<dbReference type="InterPro" id="IPR023155">
    <property type="entry name" value="Cyt_c-552/4"/>
</dbReference>
<feature type="domain" description="Cytochrome c-552/4" evidence="2">
    <location>
        <begin position="12"/>
        <end position="93"/>
    </location>
</feature>
<evidence type="ECO:0000313" key="4">
    <source>
        <dbReference type="Proteomes" id="UP000176915"/>
    </source>
</evidence>
<accession>A0A1F5SV76</accession>
<dbReference type="SUPFAM" id="SSF48695">
    <property type="entry name" value="Multiheme cytochromes"/>
    <property type="match status" value="1"/>
</dbReference>
<organism evidence="3 4">
    <name type="scientific">Candidatus Falkowbacteria bacterium RIFCSPLOWO2_12_FULL_45_13</name>
    <dbReference type="NCBI Taxonomy" id="1797991"/>
    <lineage>
        <taxon>Bacteria</taxon>
        <taxon>Candidatus Falkowiibacteriota</taxon>
    </lineage>
</organism>
<dbReference type="AlphaFoldDB" id="A0A1F5SV76"/>
<feature type="region of interest" description="Disordered" evidence="1">
    <location>
        <begin position="72"/>
        <end position="97"/>
    </location>
</feature>
<dbReference type="Gene3D" id="1.10.1130.10">
    <property type="entry name" value="Flavocytochrome C3, Chain A"/>
    <property type="match status" value="1"/>
</dbReference>
<dbReference type="InterPro" id="IPR036280">
    <property type="entry name" value="Multihaem_cyt_sf"/>
</dbReference>
<reference evidence="3 4" key="1">
    <citation type="journal article" date="2016" name="Nat. Commun.">
        <title>Thousands of microbial genomes shed light on interconnected biogeochemical processes in an aquifer system.</title>
        <authorList>
            <person name="Anantharaman K."/>
            <person name="Brown C.T."/>
            <person name="Hug L.A."/>
            <person name="Sharon I."/>
            <person name="Castelle C.J."/>
            <person name="Probst A.J."/>
            <person name="Thomas B.C."/>
            <person name="Singh A."/>
            <person name="Wilkins M.J."/>
            <person name="Karaoz U."/>
            <person name="Brodie E.L."/>
            <person name="Williams K.H."/>
            <person name="Hubbard S.S."/>
            <person name="Banfield J.F."/>
        </authorList>
    </citation>
    <scope>NUCLEOTIDE SEQUENCE [LARGE SCALE GENOMIC DNA]</scope>
</reference>
<protein>
    <recommendedName>
        <fullName evidence="2">Cytochrome c-552/4 domain-containing protein</fullName>
    </recommendedName>
</protein>
<dbReference type="EMBL" id="MFFY01000044">
    <property type="protein sequence ID" value="OGF30624.1"/>
    <property type="molecule type" value="Genomic_DNA"/>
</dbReference>
<gene>
    <name evidence="3" type="ORF">A3H09_03185</name>
</gene>
<evidence type="ECO:0000256" key="1">
    <source>
        <dbReference type="SAM" id="MobiDB-lite"/>
    </source>
</evidence>
<sequence>MARPLRYAGSLSCKDCHEEKHLSWSKSRHKTVNCETCHEAALKHTEDPAIKPTKPEGRKFCLLCHAKNISKPKNFPQVDPQGHNPGQNCAECHNPHE</sequence>
<dbReference type="Pfam" id="PF13435">
    <property type="entry name" value="Cytochrome_C554"/>
    <property type="match status" value="1"/>
</dbReference>
<evidence type="ECO:0000259" key="2">
    <source>
        <dbReference type="Pfam" id="PF13435"/>
    </source>
</evidence>
<proteinExistence type="predicted"/>
<evidence type="ECO:0000313" key="3">
    <source>
        <dbReference type="EMBL" id="OGF30624.1"/>
    </source>
</evidence>